<name>A0A6A4PWV0_LUPAL</name>
<dbReference type="OrthoDB" id="1924799at2759"/>
<feature type="compositionally biased region" description="Basic residues" evidence="1">
    <location>
        <begin position="50"/>
        <end position="61"/>
    </location>
</feature>
<keyword evidence="3" id="KW-1185">Reference proteome</keyword>
<dbReference type="AlphaFoldDB" id="A0A6A4PWV0"/>
<proteinExistence type="predicted"/>
<dbReference type="EMBL" id="WOCE01000010">
    <property type="protein sequence ID" value="KAE9606010.1"/>
    <property type="molecule type" value="Genomic_DNA"/>
</dbReference>
<sequence>MIQNKFFYVDYFSADLGWRRKVSPELENGQHFILNSNSNLTTTTKTTMKSQRKKRSKGKRV</sequence>
<accession>A0A6A4PWV0</accession>
<organism evidence="2 3">
    <name type="scientific">Lupinus albus</name>
    <name type="common">White lupine</name>
    <name type="synonym">Lupinus termis</name>
    <dbReference type="NCBI Taxonomy" id="3870"/>
    <lineage>
        <taxon>Eukaryota</taxon>
        <taxon>Viridiplantae</taxon>
        <taxon>Streptophyta</taxon>
        <taxon>Embryophyta</taxon>
        <taxon>Tracheophyta</taxon>
        <taxon>Spermatophyta</taxon>
        <taxon>Magnoliopsida</taxon>
        <taxon>eudicotyledons</taxon>
        <taxon>Gunneridae</taxon>
        <taxon>Pentapetalae</taxon>
        <taxon>rosids</taxon>
        <taxon>fabids</taxon>
        <taxon>Fabales</taxon>
        <taxon>Fabaceae</taxon>
        <taxon>Papilionoideae</taxon>
        <taxon>50 kb inversion clade</taxon>
        <taxon>genistoids sensu lato</taxon>
        <taxon>core genistoids</taxon>
        <taxon>Genisteae</taxon>
        <taxon>Lupinus</taxon>
    </lineage>
</organism>
<protein>
    <submittedName>
        <fullName evidence="2">Uncharacterized protein</fullName>
    </submittedName>
</protein>
<evidence type="ECO:0000313" key="3">
    <source>
        <dbReference type="Proteomes" id="UP000447434"/>
    </source>
</evidence>
<evidence type="ECO:0000256" key="1">
    <source>
        <dbReference type="SAM" id="MobiDB-lite"/>
    </source>
</evidence>
<comment type="caution">
    <text evidence="2">The sequence shown here is derived from an EMBL/GenBank/DDBJ whole genome shotgun (WGS) entry which is preliminary data.</text>
</comment>
<feature type="region of interest" description="Disordered" evidence="1">
    <location>
        <begin position="37"/>
        <end position="61"/>
    </location>
</feature>
<reference evidence="3" key="1">
    <citation type="journal article" date="2020" name="Nat. Commun.">
        <title>Genome sequence of the cluster root forming white lupin.</title>
        <authorList>
            <person name="Hufnagel B."/>
            <person name="Marques A."/>
            <person name="Soriano A."/>
            <person name="Marques L."/>
            <person name="Divol F."/>
            <person name="Doumas P."/>
            <person name="Sallet E."/>
            <person name="Mancinotti D."/>
            <person name="Carrere S."/>
            <person name="Marande W."/>
            <person name="Arribat S."/>
            <person name="Keller J."/>
            <person name="Huneau C."/>
            <person name="Blein T."/>
            <person name="Aime D."/>
            <person name="Laguerre M."/>
            <person name="Taylor J."/>
            <person name="Schubert V."/>
            <person name="Nelson M."/>
            <person name="Geu-Flores F."/>
            <person name="Crespi M."/>
            <person name="Gallardo-Guerrero K."/>
            <person name="Delaux P.-M."/>
            <person name="Salse J."/>
            <person name="Berges H."/>
            <person name="Guyot R."/>
            <person name="Gouzy J."/>
            <person name="Peret B."/>
        </authorList>
    </citation>
    <scope>NUCLEOTIDE SEQUENCE [LARGE SCALE GENOMIC DNA]</scope>
    <source>
        <strain evidence="3">cv. Amiga</strain>
    </source>
</reference>
<evidence type="ECO:0000313" key="2">
    <source>
        <dbReference type="EMBL" id="KAE9606010.1"/>
    </source>
</evidence>
<dbReference type="Proteomes" id="UP000447434">
    <property type="component" value="Chromosome 10"/>
</dbReference>
<gene>
    <name evidence="2" type="ORF">Lalb_Chr10g0103351</name>
</gene>